<reference evidence="2" key="2">
    <citation type="submission" date="2020-10" db="EMBL/GenBank/DDBJ databases">
        <title>Mucilaginibacter sp. nov., isolated from soil.</title>
        <authorList>
            <person name="Jeon C.O."/>
        </authorList>
    </citation>
    <scope>NUCLEOTIDE SEQUENCE</scope>
    <source>
        <strain evidence="2">R11</strain>
    </source>
</reference>
<sequence length="414" mass="46411">MQIILSHPTGNANVRAVADALVTSDMLAKYYTAIAVFRNSPLYPLTGLQALSDIRRRELNENLSRYTKTNPWFEISRLMAHKAGFKKLVQHEVGRFSVDSIYHNHDSWVARELKRFNRARLSAVYAYEDGALQTFNQAKAQGIATLYDLPIGYWRTARKLLEREIDKFPDWGATLTGMKDSGDKLARKDQELKLADHIFVASTFTARTLEDYPGSLSPIAVIPYGFPEVSIIKREYRLSGNSPLKLLFVGGLSQRKGIANLFEAVEKIGPRVQLTVVGRKPVDDCKPLNQALTKHHWIPSLSHQDVLQLMRSHDILVFPSLFEGFGLVITEAMSQGTPVITTERTAGPDLITHGEDGWIVEAGSSLELQNMIEHLLLNPDEIKKAGIAALERAKRRPWSVYANELCSMVTSNGK</sequence>
<evidence type="ECO:0000313" key="3">
    <source>
        <dbReference type="Proteomes" id="UP000638732"/>
    </source>
</evidence>
<protein>
    <submittedName>
        <fullName evidence="2">Glycosyltransferase</fullName>
    </submittedName>
</protein>
<dbReference type="Gene3D" id="3.40.50.2000">
    <property type="entry name" value="Glycogen Phosphorylase B"/>
    <property type="match status" value="2"/>
</dbReference>
<name>A0A965ZB65_9SPHI</name>
<organism evidence="2 3">
    <name type="scientific">Mucilaginibacter agri</name>
    <dbReference type="NCBI Taxonomy" id="2695265"/>
    <lineage>
        <taxon>Bacteria</taxon>
        <taxon>Pseudomonadati</taxon>
        <taxon>Bacteroidota</taxon>
        <taxon>Sphingobacteriia</taxon>
        <taxon>Sphingobacteriales</taxon>
        <taxon>Sphingobacteriaceae</taxon>
        <taxon>Mucilaginibacter</taxon>
    </lineage>
</organism>
<evidence type="ECO:0000313" key="2">
    <source>
        <dbReference type="EMBL" id="NCD67818.1"/>
    </source>
</evidence>
<dbReference type="Pfam" id="PF00534">
    <property type="entry name" value="Glycos_transf_1"/>
    <property type="match status" value="1"/>
</dbReference>
<dbReference type="PANTHER" id="PTHR12526">
    <property type="entry name" value="GLYCOSYLTRANSFERASE"/>
    <property type="match status" value="1"/>
</dbReference>
<comment type="caution">
    <text evidence="2">The sequence shown here is derived from an EMBL/GenBank/DDBJ whole genome shotgun (WGS) entry which is preliminary data.</text>
</comment>
<dbReference type="AlphaFoldDB" id="A0A965ZB65"/>
<feature type="domain" description="Glycosyl transferase family 1" evidence="1">
    <location>
        <begin position="242"/>
        <end position="387"/>
    </location>
</feature>
<dbReference type="PANTHER" id="PTHR12526:SF625">
    <property type="entry name" value="PHOSPHATIDYLINOSITOL GLYCAN-CLASS A"/>
    <property type="match status" value="1"/>
</dbReference>
<dbReference type="InterPro" id="IPR001296">
    <property type="entry name" value="Glyco_trans_1"/>
</dbReference>
<keyword evidence="3" id="KW-1185">Reference proteome</keyword>
<reference evidence="2" key="1">
    <citation type="submission" date="2020-01" db="EMBL/GenBank/DDBJ databases">
        <authorList>
            <person name="Seo Y.L."/>
        </authorList>
    </citation>
    <scope>NUCLEOTIDE SEQUENCE</scope>
    <source>
        <strain evidence="2">R11</strain>
    </source>
</reference>
<evidence type="ECO:0000259" key="1">
    <source>
        <dbReference type="Pfam" id="PF00534"/>
    </source>
</evidence>
<proteinExistence type="predicted"/>
<dbReference type="CDD" id="cd03801">
    <property type="entry name" value="GT4_PimA-like"/>
    <property type="match status" value="1"/>
</dbReference>
<dbReference type="Proteomes" id="UP000638732">
    <property type="component" value="Unassembled WGS sequence"/>
</dbReference>
<gene>
    <name evidence="2" type="ORF">GSY63_00445</name>
</gene>
<dbReference type="SUPFAM" id="SSF53756">
    <property type="entry name" value="UDP-Glycosyltransferase/glycogen phosphorylase"/>
    <property type="match status" value="1"/>
</dbReference>
<dbReference type="RefSeq" id="WP_166583857.1">
    <property type="nucleotide sequence ID" value="NZ_WWEO01000027.1"/>
</dbReference>
<dbReference type="EMBL" id="WWEO01000027">
    <property type="protein sequence ID" value="NCD67818.1"/>
    <property type="molecule type" value="Genomic_DNA"/>
</dbReference>
<accession>A0A965ZB65</accession>
<dbReference type="GO" id="GO:0016757">
    <property type="term" value="F:glycosyltransferase activity"/>
    <property type="evidence" value="ECO:0007669"/>
    <property type="project" value="InterPro"/>
</dbReference>